<dbReference type="Proteomes" id="UP000605099">
    <property type="component" value="Unassembled WGS sequence"/>
</dbReference>
<evidence type="ECO:0000256" key="1">
    <source>
        <dbReference type="ARBA" id="ARBA00023012"/>
    </source>
</evidence>
<sequence length="97" mass="10633">MSEQLSRLAAIRTRFLERLEAQRLVLERSSRLEGANSEVHDIVHKIAGMAGSLGFPDLSAAASAVDMLLVTDNTVNLPGTPQFDRLMKQIEADLATR</sequence>
<protein>
    <recommendedName>
        <fullName evidence="3">HPt domain-containing protein</fullName>
    </recommendedName>
</protein>
<dbReference type="RefSeq" id="WP_188819383.1">
    <property type="nucleotide sequence ID" value="NZ_BMLK01000007.1"/>
</dbReference>
<organism evidence="4 5">
    <name type="scientific">Novosphingobium indicum</name>
    <dbReference type="NCBI Taxonomy" id="462949"/>
    <lineage>
        <taxon>Bacteria</taxon>
        <taxon>Pseudomonadati</taxon>
        <taxon>Pseudomonadota</taxon>
        <taxon>Alphaproteobacteria</taxon>
        <taxon>Sphingomonadales</taxon>
        <taxon>Sphingomonadaceae</taxon>
        <taxon>Novosphingobium</taxon>
    </lineage>
</organism>
<keyword evidence="5" id="KW-1185">Reference proteome</keyword>
<gene>
    <name evidence="4" type="ORF">GCM10011349_18560</name>
</gene>
<feature type="domain" description="HPt" evidence="3">
    <location>
        <begin position="1"/>
        <end position="97"/>
    </location>
</feature>
<evidence type="ECO:0000256" key="2">
    <source>
        <dbReference type="PROSITE-ProRule" id="PRU00110"/>
    </source>
</evidence>
<reference evidence="5" key="1">
    <citation type="journal article" date="2019" name="Int. J. Syst. Evol. Microbiol.">
        <title>The Global Catalogue of Microorganisms (GCM) 10K type strain sequencing project: providing services to taxonomists for standard genome sequencing and annotation.</title>
        <authorList>
            <consortium name="The Broad Institute Genomics Platform"/>
            <consortium name="The Broad Institute Genome Sequencing Center for Infectious Disease"/>
            <person name="Wu L."/>
            <person name="Ma J."/>
        </authorList>
    </citation>
    <scope>NUCLEOTIDE SEQUENCE [LARGE SCALE GENOMIC DNA]</scope>
    <source>
        <strain evidence="5">CGMCC 1.6784</strain>
    </source>
</reference>
<proteinExistence type="predicted"/>
<keyword evidence="1" id="KW-0902">Two-component regulatory system</keyword>
<accession>A0ABQ2JM28</accession>
<dbReference type="EMBL" id="BMLK01000007">
    <property type="protein sequence ID" value="GGN48671.1"/>
    <property type="molecule type" value="Genomic_DNA"/>
</dbReference>
<keyword evidence="2" id="KW-0597">Phosphoprotein</keyword>
<evidence type="ECO:0000259" key="3">
    <source>
        <dbReference type="PROSITE" id="PS50894"/>
    </source>
</evidence>
<dbReference type="InterPro" id="IPR036641">
    <property type="entry name" value="HPT_dom_sf"/>
</dbReference>
<dbReference type="PROSITE" id="PS50894">
    <property type="entry name" value="HPT"/>
    <property type="match status" value="1"/>
</dbReference>
<dbReference type="InterPro" id="IPR008207">
    <property type="entry name" value="Sig_transdc_His_kin_Hpt_dom"/>
</dbReference>
<evidence type="ECO:0000313" key="4">
    <source>
        <dbReference type="EMBL" id="GGN48671.1"/>
    </source>
</evidence>
<dbReference type="Pfam" id="PF01627">
    <property type="entry name" value="Hpt"/>
    <property type="match status" value="1"/>
</dbReference>
<feature type="modified residue" description="Phosphohistidine" evidence="2">
    <location>
        <position position="44"/>
    </location>
</feature>
<evidence type="ECO:0000313" key="5">
    <source>
        <dbReference type="Proteomes" id="UP000605099"/>
    </source>
</evidence>
<dbReference type="SUPFAM" id="SSF47226">
    <property type="entry name" value="Histidine-containing phosphotransfer domain, HPT domain"/>
    <property type="match status" value="1"/>
</dbReference>
<name>A0ABQ2JM28_9SPHN</name>
<comment type="caution">
    <text evidence="4">The sequence shown here is derived from an EMBL/GenBank/DDBJ whole genome shotgun (WGS) entry which is preliminary data.</text>
</comment>
<dbReference type="Gene3D" id="1.20.120.160">
    <property type="entry name" value="HPT domain"/>
    <property type="match status" value="1"/>
</dbReference>